<reference evidence="3 4" key="1">
    <citation type="submission" date="2017-11" db="EMBL/GenBank/DDBJ databases">
        <title>Genomic Encyclopedia of Archaeal and Bacterial Type Strains, Phase II (KMG-II): From Individual Species to Whole Genera.</title>
        <authorList>
            <person name="Goeker M."/>
        </authorList>
    </citation>
    <scope>NUCLEOTIDE SEQUENCE [LARGE SCALE GENOMIC DNA]</scope>
    <source>
        <strain evidence="3 4">DSM 29128</strain>
    </source>
</reference>
<comment type="caution">
    <text evidence="3">The sequence shown here is derived from an EMBL/GenBank/DDBJ whole genome shotgun (WGS) entry which is preliminary data.</text>
</comment>
<dbReference type="Pfam" id="PF20057">
    <property type="entry name" value="DUF6456"/>
    <property type="match status" value="1"/>
</dbReference>
<protein>
    <recommendedName>
        <fullName evidence="2">DUF6456 domain-containing protein</fullName>
    </recommendedName>
</protein>
<dbReference type="OrthoDB" id="7476630at2"/>
<evidence type="ECO:0000313" key="4">
    <source>
        <dbReference type="Proteomes" id="UP000228531"/>
    </source>
</evidence>
<evidence type="ECO:0000256" key="1">
    <source>
        <dbReference type="SAM" id="MobiDB-lite"/>
    </source>
</evidence>
<dbReference type="RefSeq" id="WP_100366809.1">
    <property type="nucleotide sequence ID" value="NZ_PGTY01000001.1"/>
</dbReference>
<feature type="region of interest" description="Disordered" evidence="1">
    <location>
        <begin position="196"/>
        <end position="215"/>
    </location>
</feature>
<dbReference type="InterPro" id="IPR045599">
    <property type="entry name" value="DUF6456"/>
</dbReference>
<proteinExistence type="predicted"/>
<feature type="domain" description="DUF6456" evidence="2">
    <location>
        <begin position="234"/>
        <end position="363"/>
    </location>
</feature>
<accession>A0A2M8WLY2</accession>
<keyword evidence="4" id="KW-1185">Reference proteome</keyword>
<dbReference type="EMBL" id="PGTY01000001">
    <property type="protein sequence ID" value="PJI91935.1"/>
    <property type="molecule type" value="Genomic_DNA"/>
</dbReference>
<evidence type="ECO:0000259" key="2">
    <source>
        <dbReference type="Pfam" id="PF20057"/>
    </source>
</evidence>
<organism evidence="3 4">
    <name type="scientific">Yoonia maricola</name>
    <dbReference type="NCBI Taxonomy" id="420999"/>
    <lineage>
        <taxon>Bacteria</taxon>
        <taxon>Pseudomonadati</taxon>
        <taxon>Pseudomonadota</taxon>
        <taxon>Alphaproteobacteria</taxon>
        <taxon>Rhodobacterales</taxon>
        <taxon>Paracoccaceae</taxon>
        <taxon>Yoonia</taxon>
    </lineage>
</organism>
<evidence type="ECO:0000313" key="3">
    <source>
        <dbReference type="EMBL" id="PJI91935.1"/>
    </source>
</evidence>
<dbReference type="AlphaFoldDB" id="A0A2M8WLY2"/>
<gene>
    <name evidence="3" type="ORF">BC777_0776</name>
</gene>
<name>A0A2M8WLY2_9RHOB</name>
<dbReference type="Proteomes" id="UP000228531">
    <property type="component" value="Unassembled WGS sequence"/>
</dbReference>
<sequence>MTAAEGQTASPYLPRWVPDAARHYLVHTQTGLSIRALARASDCHPSTVLRQVRRFEGRRDDPLIDSALRALSAQVSARDILKEGKEKTMKMECLKSDPHQPVGLSQLRIDQEAKRILRRLCEQGAVLAVAREMETAVVVRVTPEGEQVRTAVVDREIAQAMALKDWITCPEPEGRIARYFVTNTGRAALRRLTAEDENRASGFAEKSSDPQGDAGWDIAAIEGVTRPTYRGYPNESPLVGLSRRKDRDGKPFLPRDLVAVGERLREDYELVEVGMAGRESWESFMNGGTPAEMTEGPKEAVAAYGRIKDALAELGPGLGDVVLYCCCFLEGLEQTEKKMGWSARSGKIVLRIALQRLKRHYEETQGRYGPMIG</sequence>